<dbReference type="Proteomes" id="UP001239111">
    <property type="component" value="Chromosome 3"/>
</dbReference>
<dbReference type="EMBL" id="CM056743">
    <property type="protein sequence ID" value="KAJ8672527.1"/>
    <property type="molecule type" value="Genomic_DNA"/>
</dbReference>
<evidence type="ECO:0000313" key="2">
    <source>
        <dbReference type="Proteomes" id="UP001239111"/>
    </source>
</evidence>
<comment type="caution">
    <text evidence="1">The sequence shown here is derived from an EMBL/GenBank/DDBJ whole genome shotgun (WGS) entry which is preliminary data.</text>
</comment>
<keyword evidence="2" id="KW-1185">Reference proteome</keyword>
<proteinExistence type="predicted"/>
<reference evidence="1" key="1">
    <citation type="submission" date="2023-04" db="EMBL/GenBank/DDBJ databases">
        <title>A chromosome-level genome assembly of the parasitoid wasp Eretmocerus hayati.</title>
        <authorList>
            <person name="Zhong Y."/>
            <person name="Liu S."/>
            <person name="Liu Y."/>
        </authorList>
    </citation>
    <scope>NUCLEOTIDE SEQUENCE</scope>
    <source>
        <strain evidence="1">ZJU_SS_LIU_2023</strain>
    </source>
</reference>
<gene>
    <name evidence="1" type="ORF">QAD02_003786</name>
</gene>
<accession>A0ACC2NN37</accession>
<name>A0ACC2NN37_9HYME</name>
<evidence type="ECO:0000313" key="1">
    <source>
        <dbReference type="EMBL" id="KAJ8672527.1"/>
    </source>
</evidence>
<organism evidence="1 2">
    <name type="scientific">Eretmocerus hayati</name>
    <dbReference type="NCBI Taxonomy" id="131215"/>
    <lineage>
        <taxon>Eukaryota</taxon>
        <taxon>Metazoa</taxon>
        <taxon>Ecdysozoa</taxon>
        <taxon>Arthropoda</taxon>
        <taxon>Hexapoda</taxon>
        <taxon>Insecta</taxon>
        <taxon>Pterygota</taxon>
        <taxon>Neoptera</taxon>
        <taxon>Endopterygota</taxon>
        <taxon>Hymenoptera</taxon>
        <taxon>Apocrita</taxon>
        <taxon>Proctotrupomorpha</taxon>
        <taxon>Chalcidoidea</taxon>
        <taxon>Aphelinidae</taxon>
        <taxon>Aphelininae</taxon>
        <taxon>Eretmocerus</taxon>
    </lineage>
</organism>
<sequence length="744" mass="83057">MALHRGILSNIDSISSYVESGGKINQVFEDGSTLLFAAVLAGNVAGVKHLLELDADPNVDTGSSDLGGPLAAALRLGQVDLCDILLSHGAQIDVVNDISHHIHQALEEGSYPIVSKFLKYGLNPHIKFSGTNYNEPILIYAVRNKLHDLVDLLILLGAQVTDTDHHAETCLYYAIINEDYEMVSATLARSADPNVSDCVGIFLMVHVIRTCNSAIVEVLADFGCNLELMDLHGNQGNSLQVCLRSDQPHMLMKLVQLGANVNHVNRQHESVLDTCLECMFDRRYDNATCRILFQYLIRHGADISRMRSYPYITPEFFSHGSTKLLKLLIDYGLLIKIEHDVSPNELPLHLALDNSNPGFIESLICTHNLSLEMRDQRGCTAFFLAGENLQLPQMQKLYCLGANVNVSNSARVTSLQRTILPDVMSHCFQWLILVCNIQVILQTLSSVVSTRHAIYELYIVKYIALVYSRNPVDSIEITGMLHQLNSNPLFQSCVEEISKARTVTRDGIPFYELFFINDSSLIARNKKVQKVDVRAPLSVLALLLKHKPRTDTVSVQDGSHPLGLAILRTDTTTTDMLLASHAGVDFAPDPTIGPAIRWAVIYHHIEVLHVLIYFKANLHYIDYHGIGLVNTCIQYTCQTNDSVRIFKIDMVLQASLDNGAPLYDVHMKSLVPLYPLSTLAIILEYVTSHSEVQEFQFVVVSLLHQLPKERAYCFIKFFALHFSTETCDKCECCIVDVITSLKVL</sequence>
<protein>
    <submittedName>
        <fullName evidence="1">Uncharacterized protein</fullName>
    </submittedName>
</protein>